<reference evidence="6 7" key="1">
    <citation type="journal article" date="2018" name="bioRxiv">
        <title>Evidence of independent acquisition and adaption of ultra-small bacteria to human hosts across the highly diverse yet reduced genomes of the phylum Saccharibacteria.</title>
        <authorList>
            <person name="McLean J.S."/>
            <person name="Bor B."/>
            <person name="To T.T."/>
            <person name="Liu Q."/>
            <person name="Kearns K.A."/>
            <person name="Solden L.M."/>
            <person name="Wrighton K.C."/>
            <person name="He X."/>
            <person name="Shi W."/>
        </authorList>
    </citation>
    <scope>NUCLEOTIDE SEQUENCE [LARGE SCALE GENOMIC DNA]</scope>
    <source>
        <strain evidence="6 7">TM7_CMJM_G6_1_HOT_870</strain>
    </source>
</reference>
<keyword evidence="3 5" id="KW-0949">S-adenosyl-L-methionine</keyword>
<dbReference type="PANTHER" id="PTHR30307:SF0">
    <property type="entry name" value="S-ADENOSYLMETHIONINE:TRNA RIBOSYLTRANSFERASE-ISOMERASE"/>
    <property type="match status" value="1"/>
</dbReference>
<comment type="pathway">
    <text evidence="5">tRNA modification; tRNA-queuosine biosynthesis.</text>
</comment>
<comment type="catalytic activity">
    <reaction evidence="5">
        <text>7-aminomethyl-7-carbaguanosine(34) in tRNA + S-adenosyl-L-methionine = epoxyqueuosine(34) in tRNA + adenine + L-methionine + 2 H(+)</text>
        <dbReference type="Rhea" id="RHEA:32155"/>
        <dbReference type="Rhea" id="RHEA-COMP:10342"/>
        <dbReference type="Rhea" id="RHEA-COMP:18582"/>
        <dbReference type="ChEBI" id="CHEBI:15378"/>
        <dbReference type="ChEBI" id="CHEBI:16708"/>
        <dbReference type="ChEBI" id="CHEBI:57844"/>
        <dbReference type="ChEBI" id="CHEBI:59789"/>
        <dbReference type="ChEBI" id="CHEBI:82833"/>
        <dbReference type="ChEBI" id="CHEBI:194443"/>
        <dbReference type="EC" id="2.4.99.17"/>
    </reaction>
</comment>
<evidence type="ECO:0000313" key="7">
    <source>
        <dbReference type="Proteomes" id="UP001190925"/>
    </source>
</evidence>
<dbReference type="Gene3D" id="3.40.1780.10">
    <property type="entry name" value="QueA-like"/>
    <property type="match status" value="1"/>
</dbReference>
<comment type="caution">
    <text evidence="6">The sequence shown here is derived from an EMBL/GenBank/DDBJ whole genome shotgun (WGS) entry which is preliminary data.</text>
</comment>
<accession>A0ABY0FKC1</accession>
<dbReference type="EC" id="2.4.99.17" evidence="5"/>
<dbReference type="InterPro" id="IPR036100">
    <property type="entry name" value="QueA_sf"/>
</dbReference>
<dbReference type="InterPro" id="IPR042118">
    <property type="entry name" value="QueA_dom1"/>
</dbReference>
<keyword evidence="7" id="KW-1185">Reference proteome</keyword>
<gene>
    <name evidence="5 6" type="primary">queA</name>
    <name evidence="6" type="ORF">G6CMJM_00002</name>
</gene>
<keyword evidence="1 5" id="KW-0963">Cytoplasm</keyword>
<organism evidence="6 7">
    <name type="scientific">Candidatus Nanogingivalis gingivitcus</name>
    <dbReference type="NCBI Taxonomy" id="2171992"/>
    <lineage>
        <taxon>Bacteria</taxon>
        <taxon>Candidatus Saccharimonadota</taxon>
        <taxon>Candidatus Nanosyncoccalia</taxon>
        <taxon>Candidatus Nanogingivales</taxon>
        <taxon>Candidatus Nanogingivalaceae</taxon>
        <taxon>Candidatus Nanogingivalis</taxon>
    </lineage>
</organism>
<dbReference type="Proteomes" id="UP001190925">
    <property type="component" value="Unassembled WGS sequence"/>
</dbReference>
<dbReference type="PANTHER" id="PTHR30307">
    <property type="entry name" value="S-ADENOSYLMETHIONINE:TRNA RIBOSYLTRANSFERASE-ISOMERASE"/>
    <property type="match status" value="1"/>
</dbReference>
<dbReference type="EMBL" id="PRLK01000001">
    <property type="protein sequence ID" value="RYC72910.1"/>
    <property type="molecule type" value="Genomic_DNA"/>
</dbReference>
<dbReference type="InterPro" id="IPR042119">
    <property type="entry name" value="QueA_dom2"/>
</dbReference>
<reference evidence="6 7" key="2">
    <citation type="journal article" date="2020" name="Cell Rep.">
        <title>Acquisition and Adaptation of Ultra-small Parasitic Reduced Genome Bacteria to Mammalian Hosts.</title>
        <authorList>
            <person name="McLean J.S."/>
            <person name="Bor B."/>
            <person name="Kerns K.A."/>
            <person name="Liu Q."/>
            <person name="To T.T."/>
            <person name="Solden L."/>
            <person name="Hendrickson E.L."/>
            <person name="Wrighton K."/>
            <person name="Shi W."/>
            <person name="He X."/>
        </authorList>
    </citation>
    <scope>NUCLEOTIDE SEQUENCE [LARGE SCALE GENOMIC DNA]</scope>
    <source>
        <strain evidence="6 7">TM7_CMJM_G6_1_HOT_870</strain>
    </source>
</reference>
<comment type="subcellular location">
    <subcellularLocation>
        <location evidence="5">Cytoplasm</location>
    </subcellularLocation>
</comment>
<dbReference type="Pfam" id="PF02547">
    <property type="entry name" value="Queuosine_synth"/>
    <property type="match status" value="1"/>
</dbReference>
<dbReference type="InterPro" id="IPR003699">
    <property type="entry name" value="QueA"/>
</dbReference>
<protein>
    <recommendedName>
        <fullName evidence="5">S-adenosylmethionine:tRNA ribosyltransferase-isomerase</fullName>
        <ecNumber evidence="5">2.4.99.17</ecNumber>
    </recommendedName>
    <alternativeName>
        <fullName evidence="5">Queuosine biosynthesis protein QueA</fullName>
    </alternativeName>
</protein>
<keyword evidence="2 5" id="KW-0808">Transferase</keyword>
<evidence type="ECO:0000313" key="6">
    <source>
        <dbReference type="EMBL" id="RYC72910.1"/>
    </source>
</evidence>
<dbReference type="SUPFAM" id="SSF111337">
    <property type="entry name" value="QueA-like"/>
    <property type="match status" value="1"/>
</dbReference>
<sequence length="346" mass="39553">MKLEDYTYNLVDELIASTPPEVRGWSRLLALNRNNGEIKDSFYRNIADFFKGGDVLVLNDTKVIKARLFVKKESGVKRELVILERHSYDADWHQHKVMYRGKIKEGDILTVENSQEKIKVEEILGDGLAIVSSNKDLRDLCDQYGTVPLPPYMRRDATPLDIKRYQTVFAQEKGSVAAPTASLNMTDEILQTLKNKGVIVCYLTLHVGLGTFMPIRTDNLEEHKMHQEYFEIPQETVSIIKKAKKESRRVFALGTTVSRTLEYNANSLLDYNDAKDKLTGEADIFIYPGYNFKILNGMITNFHAPKSTVLMMASAFAGWDNLLNAYNYASEHNYRFLSYGDSMIIY</sequence>
<evidence type="ECO:0000256" key="2">
    <source>
        <dbReference type="ARBA" id="ARBA00022679"/>
    </source>
</evidence>
<evidence type="ECO:0000256" key="4">
    <source>
        <dbReference type="ARBA" id="ARBA00022785"/>
    </source>
</evidence>
<proteinExistence type="inferred from homology"/>
<dbReference type="NCBIfam" id="NF001140">
    <property type="entry name" value="PRK00147.1"/>
    <property type="match status" value="1"/>
</dbReference>
<dbReference type="GO" id="GO:0051075">
    <property type="term" value="F:S-adenosylmethionine:tRNA ribosyltransferase-isomerase activity"/>
    <property type="evidence" value="ECO:0007669"/>
    <property type="project" value="UniProtKB-EC"/>
</dbReference>
<evidence type="ECO:0000256" key="3">
    <source>
        <dbReference type="ARBA" id="ARBA00022691"/>
    </source>
</evidence>
<dbReference type="HAMAP" id="MF_00113">
    <property type="entry name" value="QueA"/>
    <property type="match status" value="1"/>
</dbReference>
<comment type="function">
    <text evidence="5">Transfers and isomerizes the ribose moiety from AdoMet to the 7-aminomethyl group of 7-deazaguanine (preQ1-tRNA) to give epoxyqueuosine (oQ-tRNA).</text>
</comment>
<comment type="similarity">
    <text evidence="5">Belongs to the QueA family.</text>
</comment>
<keyword evidence="4 5" id="KW-0671">Queuosine biosynthesis</keyword>
<evidence type="ECO:0000256" key="5">
    <source>
        <dbReference type="HAMAP-Rule" id="MF_00113"/>
    </source>
</evidence>
<comment type="subunit">
    <text evidence="5">Monomer.</text>
</comment>
<dbReference type="NCBIfam" id="TIGR00113">
    <property type="entry name" value="queA"/>
    <property type="match status" value="1"/>
</dbReference>
<keyword evidence="6" id="KW-0328">Glycosyltransferase</keyword>
<dbReference type="RefSeq" id="WP_129718449.1">
    <property type="nucleotide sequence ID" value="NZ_PRLK01000001.1"/>
</dbReference>
<name>A0ABY0FKC1_9BACT</name>
<evidence type="ECO:0000256" key="1">
    <source>
        <dbReference type="ARBA" id="ARBA00022490"/>
    </source>
</evidence>
<dbReference type="Gene3D" id="2.40.10.240">
    <property type="entry name" value="QueA-like"/>
    <property type="match status" value="1"/>
</dbReference>